<evidence type="ECO:0000313" key="9">
    <source>
        <dbReference type="EMBL" id="KAF4127414.1"/>
    </source>
</evidence>
<dbReference type="InterPro" id="IPR039859">
    <property type="entry name" value="PFA4/ZDH16/20/ERF2-like"/>
</dbReference>
<dbReference type="AlphaFoldDB" id="A0A8S9TLJ1"/>
<dbReference type="InterPro" id="IPR001594">
    <property type="entry name" value="Palmitoyltrfase_DHHC"/>
</dbReference>
<evidence type="ECO:0000259" key="8">
    <source>
        <dbReference type="Pfam" id="PF01529"/>
    </source>
</evidence>
<comment type="catalytic activity">
    <reaction evidence="7">
        <text>L-cysteinyl-[protein] + hexadecanoyl-CoA = S-hexadecanoyl-L-cysteinyl-[protein] + CoA</text>
        <dbReference type="Rhea" id="RHEA:36683"/>
        <dbReference type="Rhea" id="RHEA-COMP:10131"/>
        <dbReference type="Rhea" id="RHEA-COMP:11032"/>
        <dbReference type="ChEBI" id="CHEBI:29950"/>
        <dbReference type="ChEBI" id="CHEBI:57287"/>
        <dbReference type="ChEBI" id="CHEBI:57379"/>
        <dbReference type="ChEBI" id="CHEBI:74151"/>
        <dbReference type="EC" id="2.3.1.225"/>
    </reaction>
</comment>
<dbReference type="Pfam" id="PF01529">
    <property type="entry name" value="DHHC"/>
    <property type="match status" value="1"/>
</dbReference>
<organism evidence="9 10">
    <name type="scientific">Phytophthora infestans</name>
    <name type="common">Potato late blight agent</name>
    <name type="synonym">Botrytis infestans</name>
    <dbReference type="NCBI Taxonomy" id="4787"/>
    <lineage>
        <taxon>Eukaryota</taxon>
        <taxon>Sar</taxon>
        <taxon>Stramenopiles</taxon>
        <taxon>Oomycota</taxon>
        <taxon>Peronosporomycetes</taxon>
        <taxon>Peronosporales</taxon>
        <taxon>Peronosporaceae</taxon>
        <taxon>Phytophthora</taxon>
    </lineage>
</organism>
<dbReference type="EC" id="2.3.1.225" evidence="7"/>
<dbReference type="GO" id="GO:0019706">
    <property type="term" value="F:protein-cysteine S-palmitoyltransferase activity"/>
    <property type="evidence" value="ECO:0007669"/>
    <property type="project" value="UniProtKB-EC"/>
</dbReference>
<comment type="similarity">
    <text evidence="7">Belongs to the DHHC palmitoyltransferase family.</text>
</comment>
<evidence type="ECO:0000256" key="5">
    <source>
        <dbReference type="ARBA" id="ARBA00023136"/>
    </source>
</evidence>
<keyword evidence="4 7" id="KW-1133">Transmembrane helix</keyword>
<evidence type="ECO:0000256" key="7">
    <source>
        <dbReference type="RuleBase" id="RU079119"/>
    </source>
</evidence>
<keyword evidence="2 7" id="KW-0808">Transferase</keyword>
<evidence type="ECO:0000256" key="6">
    <source>
        <dbReference type="ARBA" id="ARBA00023315"/>
    </source>
</evidence>
<dbReference type="Proteomes" id="UP000704712">
    <property type="component" value="Unassembled WGS sequence"/>
</dbReference>
<dbReference type="PROSITE" id="PS50216">
    <property type="entry name" value="DHHC"/>
    <property type="match status" value="1"/>
</dbReference>
<feature type="transmembrane region" description="Helical" evidence="7">
    <location>
        <begin position="267"/>
        <end position="289"/>
    </location>
</feature>
<feature type="transmembrane region" description="Helical" evidence="7">
    <location>
        <begin position="147"/>
        <end position="167"/>
    </location>
</feature>
<keyword evidence="6 7" id="KW-0012">Acyltransferase</keyword>
<evidence type="ECO:0000256" key="4">
    <source>
        <dbReference type="ARBA" id="ARBA00022989"/>
    </source>
</evidence>
<evidence type="ECO:0000256" key="1">
    <source>
        <dbReference type="ARBA" id="ARBA00004141"/>
    </source>
</evidence>
<name>A0A8S9TLJ1_PHYIN</name>
<dbReference type="GO" id="GO:0006612">
    <property type="term" value="P:protein targeting to membrane"/>
    <property type="evidence" value="ECO:0007669"/>
    <property type="project" value="TreeGrafter"/>
</dbReference>
<comment type="subcellular location">
    <subcellularLocation>
        <location evidence="1">Membrane</location>
        <topology evidence="1">Multi-pass membrane protein</topology>
    </subcellularLocation>
</comment>
<dbReference type="GO" id="GO:0005794">
    <property type="term" value="C:Golgi apparatus"/>
    <property type="evidence" value="ECO:0007669"/>
    <property type="project" value="TreeGrafter"/>
</dbReference>
<accession>A0A8S9TLJ1</accession>
<sequence length="317" mass="34728">MSIDSKQLGDSDASTASTAECAAKRAEVQRLREHLDKIQAGEDDEDALLLLALAQPVGTTDPLSCFCCCKLQRVGHSYVSARVDELSSVKVNANALQILHERRVVSADGIVKTKLVIVGPHWIGVLVTLVIIVVSTGLFLSQHVKTMAWYNTLITLGLCSVTLYYLFQTTCTDPGIIRPSRQNDVLQTEDESEAIGLEAGQAPAAEGAMLPAEAFGPRRPSRRRYCDICGIEQDRSTDHCEDCGVCIAGYDHHCPWMGKCIGRDNMYAFKMFNVAWVVYVCFVLFISILSVDWGHAAVQAFKRTASGAWVPTQTQSP</sequence>
<dbReference type="GO" id="GO:0005783">
    <property type="term" value="C:endoplasmic reticulum"/>
    <property type="evidence" value="ECO:0007669"/>
    <property type="project" value="TreeGrafter"/>
</dbReference>
<comment type="domain">
    <text evidence="7">The DHHC domain is required for palmitoyltransferase activity.</text>
</comment>
<feature type="transmembrane region" description="Helical" evidence="7">
    <location>
        <begin position="122"/>
        <end position="141"/>
    </location>
</feature>
<evidence type="ECO:0000256" key="3">
    <source>
        <dbReference type="ARBA" id="ARBA00022692"/>
    </source>
</evidence>
<feature type="domain" description="Palmitoyltransferase DHHC" evidence="8">
    <location>
        <begin position="222"/>
        <end position="292"/>
    </location>
</feature>
<evidence type="ECO:0000256" key="2">
    <source>
        <dbReference type="ARBA" id="ARBA00022679"/>
    </source>
</evidence>
<evidence type="ECO:0000313" key="10">
    <source>
        <dbReference type="Proteomes" id="UP000704712"/>
    </source>
</evidence>
<proteinExistence type="inferred from homology"/>
<protein>
    <recommendedName>
        <fullName evidence="7">Palmitoyltransferase</fullName>
        <ecNumber evidence="7">2.3.1.225</ecNumber>
    </recommendedName>
</protein>
<dbReference type="PANTHER" id="PTHR22883">
    <property type="entry name" value="ZINC FINGER DHHC DOMAIN CONTAINING PROTEIN"/>
    <property type="match status" value="1"/>
</dbReference>
<reference evidence="9" key="1">
    <citation type="submission" date="2020-03" db="EMBL/GenBank/DDBJ databases">
        <title>Hybrid Assembly of Korean Phytophthora infestans isolates.</title>
        <authorList>
            <person name="Prokchorchik M."/>
            <person name="Lee Y."/>
            <person name="Seo J."/>
            <person name="Cho J.-H."/>
            <person name="Park Y.-E."/>
            <person name="Jang D.-C."/>
            <person name="Im J.-S."/>
            <person name="Choi J.-G."/>
            <person name="Park H.-J."/>
            <person name="Lee G.-B."/>
            <person name="Lee Y.-G."/>
            <person name="Hong S.-Y."/>
            <person name="Cho K."/>
            <person name="Sohn K.H."/>
        </authorList>
    </citation>
    <scope>NUCLEOTIDE SEQUENCE</scope>
    <source>
        <strain evidence="9">KR_2_A2</strain>
    </source>
</reference>
<gene>
    <name evidence="9" type="ORF">GN958_ATG23394</name>
</gene>
<dbReference type="EMBL" id="JAACNO010003269">
    <property type="protein sequence ID" value="KAF4127414.1"/>
    <property type="molecule type" value="Genomic_DNA"/>
</dbReference>
<keyword evidence="3 7" id="KW-0812">Transmembrane</keyword>
<keyword evidence="5 7" id="KW-0472">Membrane</keyword>
<dbReference type="GO" id="GO:0016020">
    <property type="term" value="C:membrane"/>
    <property type="evidence" value="ECO:0007669"/>
    <property type="project" value="UniProtKB-SubCell"/>
</dbReference>
<comment type="caution">
    <text evidence="9">The sequence shown here is derived from an EMBL/GenBank/DDBJ whole genome shotgun (WGS) entry which is preliminary data.</text>
</comment>